<dbReference type="EMBL" id="MTKP01000425">
    <property type="protein sequence ID" value="RWX43659.1"/>
    <property type="molecule type" value="Genomic_DNA"/>
</dbReference>
<keyword evidence="2" id="KW-1185">Reference proteome</keyword>
<dbReference type="Proteomes" id="UP000288086">
    <property type="component" value="Unassembled WGS sequence"/>
</dbReference>
<evidence type="ECO:0000313" key="2">
    <source>
        <dbReference type="Proteomes" id="UP000288086"/>
    </source>
</evidence>
<dbReference type="AlphaFoldDB" id="A0A444IS12"/>
<proteinExistence type="predicted"/>
<sequence>MLQGRQRLTDEVQSPLGLGQLFPKSKFILIQLRKDQITIKPLLNNLAQGTAIKLKKTVPFICLGSGQIGHHKGLITRICQKE</sequence>
<accession>A0A444IS12</accession>
<gene>
    <name evidence="1" type="ORF">VT98_14253</name>
</gene>
<comment type="caution">
    <text evidence="1">The sequence shown here is derived from an EMBL/GenBank/DDBJ whole genome shotgun (WGS) entry which is preliminary data.</text>
</comment>
<organism evidence="1 2">
    <name type="scientific">Candidatus Electrothrix communis</name>
    <dbReference type="NCBI Taxonomy" id="1859133"/>
    <lineage>
        <taxon>Bacteria</taxon>
        <taxon>Pseudomonadati</taxon>
        <taxon>Thermodesulfobacteriota</taxon>
        <taxon>Desulfobulbia</taxon>
        <taxon>Desulfobulbales</taxon>
        <taxon>Desulfobulbaceae</taxon>
        <taxon>Candidatus Electrothrix</taxon>
    </lineage>
</organism>
<evidence type="ECO:0000313" key="1">
    <source>
        <dbReference type="EMBL" id="RWX43659.1"/>
    </source>
</evidence>
<reference evidence="1 2" key="1">
    <citation type="submission" date="2017-01" db="EMBL/GenBank/DDBJ databases">
        <title>The cable genome- insights into the physiology and evolution of filamentous bacteria capable of sulfide oxidation via long distance electron transfer.</title>
        <authorList>
            <person name="Schreiber L."/>
            <person name="Bjerg J.T."/>
            <person name="Boggild A."/>
            <person name="Van De Vossenberg J."/>
            <person name="Meysman F."/>
            <person name="Nielsen L.P."/>
            <person name="Schramm A."/>
            <person name="Kjeldsen K.U."/>
        </authorList>
    </citation>
    <scope>NUCLEOTIDE SEQUENCE [LARGE SCALE GENOMIC DNA]</scope>
    <source>
        <strain evidence="1">A1</strain>
    </source>
</reference>
<name>A0A444IS12_9BACT</name>
<feature type="non-terminal residue" evidence="1">
    <location>
        <position position="82"/>
    </location>
</feature>
<protein>
    <submittedName>
        <fullName evidence="1">Uncharacterized protein</fullName>
    </submittedName>
</protein>